<evidence type="ECO:0000256" key="7">
    <source>
        <dbReference type="ARBA" id="ARBA00022837"/>
    </source>
</evidence>
<evidence type="ECO:0000256" key="3">
    <source>
        <dbReference type="ARBA" id="ARBA00022468"/>
    </source>
</evidence>
<dbReference type="Gramene" id="CDY55038">
    <property type="protein sequence ID" value="CDY55038"/>
    <property type="gene ID" value="GSBRNA2T00015002001"/>
</dbReference>
<comment type="subcellular location">
    <subcellularLocation>
        <location evidence="2">Cell membrane</location>
    </subcellularLocation>
    <subcellularLocation>
        <location evidence="1">Nucleus</location>
    </subcellularLocation>
</comment>
<evidence type="ECO:0000256" key="6">
    <source>
        <dbReference type="ARBA" id="ARBA00022723"/>
    </source>
</evidence>
<dbReference type="PROSITE" id="PS50004">
    <property type="entry name" value="C2"/>
    <property type="match status" value="1"/>
</dbReference>
<dbReference type="Pfam" id="PF00168">
    <property type="entry name" value="C2"/>
    <property type="match status" value="2"/>
</dbReference>
<keyword evidence="3" id="KW-0343">GTPase activation</keyword>
<dbReference type="GO" id="GO:0005096">
    <property type="term" value="F:GTPase activator activity"/>
    <property type="evidence" value="ECO:0007669"/>
    <property type="project" value="UniProtKB-KW"/>
</dbReference>
<keyword evidence="5" id="KW-0938">Abscisic acid signaling pathway</keyword>
<evidence type="ECO:0000256" key="4">
    <source>
        <dbReference type="ARBA" id="ARBA00022475"/>
    </source>
</evidence>
<keyword evidence="10" id="KW-0539">Nucleus</keyword>
<evidence type="ECO:0000256" key="2">
    <source>
        <dbReference type="ARBA" id="ARBA00004236"/>
    </source>
</evidence>
<dbReference type="GO" id="GO:0008289">
    <property type="term" value="F:lipid binding"/>
    <property type="evidence" value="ECO:0007669"/>
    <property type="project" value="UniProtKB-KW"/>
</dbReference>
<evidence type="ECO:0000256" key="9">
    <source>
        <dbReference type="ARBA" id="ARBA00023136"/>
    </source>
</evidence>
<sequence length="162" mass="18914">MENLLGLLRLRVIRGVNLAIRDSSSSNPYVIVHLFVWANRQITESQSRLTFSKGMLIMLNIFIIITRASTFMCINETEHTNFCYRLTPQSFVVSCFSSLMQKLRTRVIKKNLNPEWNENLTLSVTDPILPVKIVWGFLHYNNLFFLSKIETEQNITRKFVIL</sequence>
<name>A0A078J078_BRANA</name>
<dbReference type="EMBL" id="LK033372">
    <property type="protein sequence ID" value="CDY55038.1"/>
    <property type="molecule type" value="Genomic_DNA"/>
</dbReference>
<evidence type="ECO:0000256" key="8">
    <source>
        <dbReference type="ARBA" id="ARBA00023121"/>
    </source>
</evidence>
<dbReference type="InterPro" id="IPR044562">
    <property type="entry name" value="CAR1-11"/>
</dbReference>
<dbReference type="PANTHER" id="PTHR45933">
    <property type="entry name" value="PROTEIN C2-DOMAIN ABA-RELATED 4"/>
    <property type="match status" value="1"/>
</dbReference>
<dbReference type="Gene3D" id="2.60.40.150">
    <property type="entry name" value="C2 domain"/>
    <property type="match status" value="1"/>
</dbReference>
<organism evidence="13 14">
    <name type="scientific">Brassica napus</name>
    <name type="common">Rape</name>
    <dbReference type="NCBI Taxonomy" id="3708"/>
    <lineage>
        <taxon>Eukaryota</taxon>
        <taxon>Viridiplantae</taxon>
        <taxon>Streptophyta</taxon>
        <taxon>Embryophyta</taxon>
        <taxon>Tracheophyta</taxon>
        <taxon>Spermatophyta</taxon>
        <taxon>Magnoliopsida</taxon>
        <taxon>eudicotyledons</taxon>
        <taxon>Gunneridae</taxon>
        <taxon>Pentapetalae</taxon>
        <taxon>rosids</taxon>
        <taxon>malvids</taxon>
        <taxon>Brassicales</taxon>
        <taxon>Brassicaceae</taxon>
        <taxon>Brassiceae</taxon>
        <taxon>Brassica</taxon>
    </lineage>
</organism>
<dbReference type="STRING" id="3708.A0A078J078"/>
<dbReference type="PANTHER" id="PTHR45933:SF23">
    <property type="entry name" value="PROTEIN C2-DOMAIN ABA-RELATED 2"/>
    <property type="match status" value="1"/>
</dbReference>
<keyword evidence="6" id="KW-0479">Metal-binding</keyword>
<dbReference type="PaxDb" id="3708-A0A078J078"/>
<dbReference type="GO" id="GO:0005634">
    <property type="term" value="C:nucleus"/>
    <property type="evidence" value="ECO:0007669"/>
    <property type="project" value="UniProtKB-SubCell"/>
</dbReference>
<evidence type="ECO:0000313" key="13">
    <source>
        <dbReference type="EMBL" id="CDY55038.1"/>
    </source>
</evidence>
<keyword evidence="9" id="KW-0472">Membrane</keyword>
<evidence type="ECO:0000256" key="11">
    <source>
        <dbReference type="ARBA" id="ARBA00024037"/>
    </source>
</evidence>
<dbReference type="OMA" id="CINETEH"/>
<dbReference type="GO" id="GO:0005886">
    <property type="term" value="C:plasma membrane"/>
    <property type="evidence" value="ECO:0007669"/>
    <property type="project" value="UniProtKB-SubCell"/>
</dbReference>
<protein>
    <submittedName>
        <fullName evidence="13">BnaCnng28020D protein</fullName>
    </submittedName>
</protein>
<dbReference type="SUPFAM" id="SSF49562">
    <property type="entry name" value="C2 domain (Calcium/lipid-binding domain, CaLB)"/>
    <property type="match status" value="1"/>
</dbReference>
<comment type="similarity">
    <text evidence="11">Belongs to the plant CAR protein family.</text>
</comment>
<dbReference type="Proteomes" id="UP000028999">
    <property type="component" value="Unassembled WGS sequence"/>
</dbReference>
<dbReference type="InterPro" id="IPR035892">
    <property type="entry name" value="C2_domain_sf"/>
</dbReference>
<keyword evidence="7" id="KW-0106">Calcium</keyword>
<dbReference type="AlphaFoldDB" id="A0A078J078"/>
<evidence type="ECO:0000256" key="1">
    <source>
        <dbReference type="ARBA" id="ARBA00004123"/>
    </source>
</evidence>
<evidence type="ECO:0000256" key="10">
    <source>
        <dbReference type="ARBA" id="ARBA00023242"/>
    </source>
</evidence>
<dbReference type="InterPro" id="IPR000008">
    <property type="entry name" value="C2_dom"/>
</dbReference>
<reference evidence="13 14" key="1">
    <citation type="journal article" date="2014" name="Science">
        <title>Plant genetics. Early allopolyploid evolution in the post-Neolithic Brassica napus oilseed genome.</title>
        <authorList>
            <person name="Chalhoub B."/>
            <person name="Denoeud F."/>
            <person name="Liu S."/>
            <person name="Parkin I.A."/>
            <person name="Tang H."/>
            <person name="Wang X."/>
            <person name="Chiquet J."/>
            <person name="Belcram H."/>
            <person name="Tong C."/>
            <person name="Samans B."/>
            <person name="Correa M."/>
            <person name="Da Silva C."/>
            <person name="Just J."/>
            <person name="Falentin C."/>
            <person name="Koh C.S."/>
            <person name="Le Clainche I."/>
            <person name="Bernard M."/>
            <person name="Bento P."/>
            <person name="Noel B."/>
            <person name="Labadie K."/>
            <person name="Alberti A."/>
            <person name="Charles M."/>
            <person name="Arnaud D."/>
            <person name="Guo H."/>
            <person name="Daviaud C."/>
            <person name="Alamery S."/>
            <person name="Jabbari K."/>
            <person name="Zhao M."/>
            <person name="Edger P.P."/>
            <person name="Chelaifa H."/>
            <person name="Tack D."/>
            <person name="Lassalle G."/>
            <person name="Mestiri I."/>
            <person name="Schnel N."/>
            <person name="Le Paslier M.C."/>
            <person name="Fan G."/>
            <person name="Renault V."/>
            <person name="Bayer P.E."/>
            <person name="Golicz A.A."/>
            <person name="Manoli S."/>
            <person name="Lee T.H."/>
            <person name="Thi V.H."/>
            <person name="Chalabi S."/>
            <person name="Hu Q."/>
            <person name="Fan C."/>
            <person name="Tollenaere R."/>
            <person name="Lu Y."/>
            <person name="Battail C."/>
            <person name="Shen J."/>
            <person name="Sidebottom C.H."/>
            <person name="Wang X."/>
            <person name="Canaguier A."/>
            <person name="Chauveau A."/>
            <person name="Berard A."/>
            <person name="Deniot G."/>
            <person name="Guan M."/>
            <person name="Liu Z."/>
            <person name="Sun F."/>
            <person name="Lim Y.P."/>
            <person name="Lyons E."/>
            <person name="Town C.D."/>
            <person name="Bancroft I."/>
            <person name="Wang X."/>
            <person name="Meng J."/>
            <person name="Ma J."/>
            <person name="Pires J.C."/>
            <person name="King G.J."/>
            <person name="Brunel D."/>
            <person name="Delourme R."/>
            <person name="Renard M."/>
            <person name="Aury J.M."/>
            <person name="Adams K.L."/>
            <person name="Batley J."/>
            <person name="Snowdon R.J."/>
            <person name="Tost J."/>
            <person name="Edwards D."/>
            <person name="Zhou Y."/>
            <person name="Hua W."/>
            <person name="Sharpe A.G."/>
            <person name="Paterson A.H."/>
            <person name="Guan C."/>
            <person name="Wincker P."/>
        </authorList>
    </citation>
    <scope>NUCLEOTIDE SEQUENCE [LARGE SCALE GENOMIC DNA]</scope>
    <source>
        <strain evidence="14">cv. Darmor-bzh</strain>
    </source>
</reference>
<accession>A0A078J078</accession>
<keyword evidence="8" id="KW-0446">Lipid-binding</keyword>
<keyword evidence="4" id="KW-1003">Cell membrane</keyword>
<evidence type="ECO:0000313" key="14">
    <source>
        <dbReference type="Proteomes" id="UP000028999"/>
    </source>
</evidence>
<feature type="domain" description="C2" evidence="12">
    <location>
        <begin position="1"/>
        <end position="162"/>
    </location>
</feature>
<gene>
    <name evidence="13" type="primary">BnaCnng28020D</name>
    <name evidence="13" type="ORF">GSBRNA2T00015002001</name>
</gene>
<dbReference type="GO" id="GO:0009738">
    <property type="term" value="P:abscisic acid-activated signaling pathway"/>
    <property type="evidence" value="ECO:0007669"/>
    <property type="project" value="UniProtKB-KW"/>
</dbReference>
<proteinExistence type="inferred from homology"/>
<dbReference type="GO" id="GO:0046872">
    <property type="term" value="F:metal ion binding"/>
    <property type="evidence" value="ECO:0007669"/>
    <property type="project" value="UniProtKB-KW"/>
</dbReference>
<keyword evidence="14" id="KW-1185">Reference proteome</keyword>
<evidence type="ECO:0000256" key="5">
    <source>
        <dbReference type="ARBA" id="ARBA00022682"/>
    </source>
</evidence>
<evidence type="ECO:0000259" key="12">
    <source>
        <dbReference type="PROSITE" id="PS50004"/>
    </source>
</evidence>